<comment type="caution">
    <text evidence="1">The sequence shown here is derived from an EMBL/GenBank/DDBJ whole genome shotgun (WGS) entry which is preliminary data.</text>
</comment>
<organism evidence="1 2">
    <name type="scientific">Vallitalea maricola</name>
    <dbReference type="NCBI Taxonomy" id="3074433"/>
    <lineage>
        <taxon>Bacteria</taxon>
        <taxon>Bacillati</taxon>
        <taxon>Bacillota</taxon>
        <taxon>Clostridia</taxon>
        <taxon>Lachnospirales</taxon>
        <taxon>Vallitaleaceae</taxon>
        <taxon>Vallitalea</taxon>
    </lineage>
</organism>
<dbReference type="EMBL" id="BTPU01000008">
    <property type="protein sequence ID" value="GMQ61347.1"/>
    <property type="molecule type" value="Genomic_DNA"/>
</dbReference>
<name>A0ACB5UEH1_9FIRM</name>
<sequence length="626" mass="72107">MKKIISILKYCSVKFSTIKNQLILFFIILAIIPTGIISSIFYTKSTENLTKKTQNILQMNFHLLENNILKEINLIDKVVNQIYLDDKMIDLLSYSPSTRRYFYLFLKYKFVNDITGITQSSEFENILNTYTSTLDYSNQSQAKLYVYNNGFGTYKFPSNVFDLSIVQSTPWYVDVPADSSPHIMYFPKSQNRNLPQGVNYVRRLYGLKNYNLTFSTLVTIELPMDEITNMLTSLKPTKGSQLFLINEDNIIISSTQKDLIFTSCKDSYLSSLPDIYSENSFTTNIVDNMSTKTLLSTTSIPNFNWKIVSLTPLNEINQDIYQIQQLIKLVVIIILLFSFIIALFLANRISNPIKKLISSMSSLDADNLYVEIKDYHFNDEFSYLINHYNATNKKIRDLIKMLTETEKLKKEAEFKALQAQINPHFLYNTLDAVNWLSLKYDAEDISTMVTSLSDFFRYSLSKGKTIIPLKNELIQTESYLTIQKIRFPNIIDYSIYCDDAIKECSIVKLTLQPLVENAIIHGIEPTDEPGFIGINCIKKEDTIIIEVQDNGIGADVDTLNYLLNNESIHNRSYGLKNVNQRIKNYYGESYGILFTENNPKGLTATITLPCITYEEMDKNVNNDNRR</sequence>
<protein>
    <submittedName>
        <fullName evidence="1">Sensor histidine kinase</fullName>
    </submittedName>
</protein>
<reference evidence="1" key="1">
    <citation type="submission" date="2023-09" db="EMBL/GenBank/DDBJ databases">
        <title>Vallitalea sediminicola and Vallitalea maricola sp. nov., anaerobic bacteria isolated from marine sediment.</title>
        <authorList>
            <person name="Hirano S."/>
            <person name="Maeda A."/>
            <person name="Terahara T."/>
            <person name="Mori K."/>
            <person name="Hamada M."/>
            <person name="Matsumoto R."/>
            <person name="Kobayashi T."/>
        </authorList>
    </citation>
    <scope>NUCLEOTIDE SEQUENCE</scope>
    <source>
        <strain evidence="1">AN17-2</strain>
    </source>
</reference>
<evidence type="ECO:0000313" key="2">
    <source>
        <dbReference type="Proteomes" id="UP001374599"/>
    </source>
</evidence>
<gene>
    <name evidence="1" type="ORF">AN2V17_05750</name>
</gene>
<proteinExistence type="predicted"/>
<keyword evidence="2" id="KW-1185">Reference proteome</keyword>
<keyword evidence="1" id="KW-0808">Transferase</keyword>
<evidence type="ECO:0000313" key="1">
    <source>
        <dbReference type="EMBL" id="GMQ61347.1"/>
    </source>
</evidence>
<dbReference type="Proteomes" id="UP001374599">
    <property type="component" value="Unassembled WGS sequence"/>
</dbReference>
<keyword evidence="1" id="KW-0418">Kinase</keyword>
<accession>A0ACB5UEH1</accession>